<dbReference type="AlphaFoldDB" id="A0A1Y6CI70"/>
<dbReference type="InterPro" id="IPR002925">
    <property type="entry name" value="Dienelactn_hydro"/>
</dbReference>
<proteinExistence type="predicted"/>
<reference evidence="2 3" key="1">
    <citation type="submission" date="2017-04" db="EMBL/GenBank/DDBJ databases">
        <authorList>
            <person name="Afonso C.L."/>
            <person name="Miller P.J."/>
            <person name="Scott M.A."/>
            <person name="Spackman E."/>
            <person name="Goraichik I."/>
            <person name="Dimitrov K.M."/>
            <person name="Suarez D.L."/>
            <person name="Swayne D.E."/>
        </authorList>
    </citation>
    <scope>NUCLEOTIDE SEQUENCE [LARGE SCALE GENOMIC DNA]</scope>
    <source>
        <strain evidence="2 3">USBA 355</strain>
    </source>
</reference>
<dbReference type="Proteomes" id="UP000192917">
    <property type="component" value="Unassembled WGS sequence"/>
</dbReference>
<keyword evidence="3" id="KW-1185">Reference proteome</keyword>
<gene>
    <name evidence="2" type="ORF">SAMN05428998_124107</name>
</gene>
<organism evidence="2 3">
    <name type="scientific">Tistlia consotensis USBA 355</name>
    <dbReference type="NCBI Taxonomy" id="560819"/>
    <lineage>
        <taxon>Bacteria</taxon>
        <taxon>Pseudomonadati</taxon>
        <taxon>Pseudomonadota</taxon>
        <taxon>Alphaproteobacteria</taxon>
        <taxon>Rhodospirillales</taxon>
        <taxon>Rhodovibrionaceae</taxon>
        <taxon>Tistlia</taxon>
    </lineage>
</organism>
<dbReference type="Gene3D" id="3.40.50.1820">
    <property type="entry name" value="alpha/beta hydrolase"/>
    <property type="match status" value="1"/>
</dbReference>
<dbReference type="RefSeq" id="WP_085125154.1">
    <property type="nucleotide sequence ID" value="NZ_FWZX01000024.1"/>
</dbReference>
<dbReference type="InterPro" id="IPR006311">
    <property type="entry name" value="TAT_signal"/>
</dbReference>
<accession>A0A1Y6CI70</accession>
<dbReference type="PROSITE" id="PS51318">
    <property type="entry name" value="TAT"/>
    <property type="match status" value="1"/>
</dbReference>
<dbReference type="SUPFAM" id="SSF53474">
    <property type="entry name" value="alpha/beta-Hydrolases"/>
    <property type="match status" value="1"/>
</dbReference>
<evidence type="ECO:0000313" key="3">
    <source>
        <dbReference type="Proteomes" id="UP000192917"/>
    </source>
</evidence>
<dbReference type="InterPro" id="IPR029058">
    <property type="entry name" value="AB_hydrolase_fold"/>
</dbReference>
<feature type="domain" description="Dienelactone hydrolase" evidence="1">
    <location>
        <begin position="67"/>
        <end position="270"/>
    </location>
</feature>
<evidence type="ECO:0000313" key="2">
    <source>
        <dbReference type="EMBL" id="SMF63421.1"/>
    </source>
</evidence>
<dbReference type="GO" id="GO:0016787">
    <property type="term" value="F:hydrolase activity"/>
    <property type="evidence" value="ECO:0007669"/>
    <property type="project" value="InterPro"/>
</dbReference>
<dbReference type="PANTHER" id="PTHR46623:SF6">
    <property type="entry name" value="ALPHA_BETA-HYDROLASES SUPERFAMILY PROTEIN"/>
    <property type="match status" value="1"/>
</dbReference>
<sequence length="274" mass="29091">MPDSRPLASDPHPLPPDPRRRRLLGTLAALPLVPSLAAVLADPELAAAAAAGTETVTLTTEGGRKVSAALAVPARTPAPAVLLVHEWWGLNDQIKSMAAECAREGYLALAVDLYGGRVADTAEGAQALMGAVDAAAATDTLKSWIDWLRREPRSTGKVGTIGWCFGGGWSLNASLAAPVEATVIYYGRVDKTAAQLAPLKGPVLGHFATRDNWINHAMVAGFEKAMDEAGKSYTDYWYDADHAFANPTGARYDKADAAEAWERTRAFLAKQLKG</sequence>
<dbReference type="InterPro" id="IPR051049">
    <property type="entry name" value="Dienelactone_hydrolase-like"/>
</dbReference>
<protein>
    <submittedName>
        <fullName evidence="2">Carboxymethylenebutenolidase</fullName>
    </submittedName>
</protein>
<name>A0A1Y6CI70_9PROT</name>
<evidence type="ECO:0000259" key="1">
    <source>
        <dbReference type="Pfam" id="PF01738"/>
    </source>
</evidence>
<dbReference type="STRING" id="560819.SAMN05428998_124107"/>
<dbReference type="Pfam" id="PF01738">
    <property type="entry name" value="DLH"/>
    <property type="match status" value="1"/>
</dbReference>
<dbReference type="PANTHER" id="PTHR46623">
    <property type="entry name" value="CARBOXYMETHYLENEBUTENOLIDASE-RELATED"/>
    <property type="match status" value="1"/>
</dbReference>
<dbReference type="EMBL" id="FWZX01000024">
    <property type="protein sequence ID" value="SMF63421.1"/>
    <property type="molecule type" value="Genomic_DNA"/>
</dbReference>